<dbReference type="EMBL" id="CAMXCH010000001">
    <property type="protein sequence ID" value="CAI3929317.1"/>
    <property type="molecule type" value="Genomic_DNA"/>
</dbReference>
<accession>A0ABM9HKD7</accession>
<name>A0ABM9HKD7_9PROT</name>
<organism evidence="1 2">
    <name type="scientific">Commensalibacter papalotli</name>
    <name type="common">ex Botero et al. 2024</name>
    <dbReference type="NCBI Taxonomy" id="2972766"/>
    <lineage>
        <taxon>Bacteria</taxon>
        <taxon>Pseudomonadati</taxon>
        <taxon>Pseudomonadota</taxon>
        <taxon>Alphaproteobacteria</taxon>
        <taxon>Acetobacterales</taxon>
        <taxon>Acetobacteraceae</taxon>
    </lineage>
</organism>
<evidence type="ECO:0000313" key="1">
    <source>
        <dbReference type="EMBL" id="CAI3929317.1"/>
    </source>
</evidence>
<comment type="caution">
    <text evidence="1">The sequence shown here is derived from an EMBL/GenBank/DDBJ whole genome shotgun (WGS) entry which is preliminary data.</text>
</comment>
<dbReference type="Proteomes" id="UP001154272">
    <property type="component" value="Unassembled WGS sequence"/>
</dbReference>
<protein>
    <submittedName>
        <fullName evidence="1">Uncharacterized protein</fullName>
    </submittedName>
</protein>
<evidence type="ECO:0000313" key="2">
    <source>
        <dbReference type="Proteomes" id="UP001154272"/>
    </source>
</evidence>
<reference evidence="1" key="1">
    <citation type="submission" date="2022-10" db="EMBL/GenBank/DDBJ databases">
        <authorList>
            <person name="Botero Cardona J."/>
        </authorList>
    </citation>
    <scope>NUCLEOTIDE SEQUENCE</scope>
    <source>
        <strain evidence="1">R-83534</strain>
    </source>
</reference>
<dbReference type="RefSeq" id="WP_282023267.1">
    <property type="nucleotide sequence ID" value="NZ_CAMXCH010000001.1"/>
</dbReference>
<keyword evidence="2" id="KW-1185">Reference proteome</keyword>
<gene>
    <name evidence="1" type="ORF">R83534S58_LOCUS432</name>
</gene>
<proteinExistence type="predicted"/>
<sequence length="126" mass="14631">MAKPLKPNLNYDLLIKNTERLEDLLTTYKDGEYGLKALYEILQPLFQRVYERQVEKNFDGKSSVNAILSCAGYQISDSGYDRYYPDLRNLYSDFYWEVQGLGIHSDRKPGHFHINSIETENLRSGG</sequence>